<dbReference type="InterPro" id="IPR043543">
    <property type="entry name" value="PAPPA/PAPPA2"/>
</dbReference>
<dbReference type="Pfam" id="PF13948">
    <property type="entry name" value="DUF4215"/>
    <property type="match status" value="2"/>
</dbReference>
<evidence type="ECO:0008006" key="6">
    <source>
        <dbReference type="Google" id="ProtNLM"/>
    </source>
</evidence>
<gene>
    <name evidence="4" type="ORF">COU08_04230</name>
</gene>
<dbReference type="GO" id="GO:0005615">
    <property type="term" value="C:extracellular space"/>
    <property type="evidence" value="ECO:0007669"/>
    <property type="project" value="TreeGrafter"/>
</dbReference>
<dbReference type="Proteomes" id="UP000228635">
    <property type="component" value="Unassembled WGS sequence"/>
</dbReference>
<dbReference type="GO" id="GO:0004222">
    <property type="term" value="F:metalloendopeptidase activity"/>
    <property type="evidence" value="ECO:0007669"/>
    <property type="project" value="TreeGrafter"/>
</dbReference>
<keyword evidence="3" id="KW-1015">Disulfide bond</keyword>
<accession>A0A2M6WHC4</accession>
<dbReference type="GO" id="GO:0006508">
    <property type="term" value="P:proteolysis"/>
    <property type="evidence" value="ECO:0007669"/>
    <property type="project" value="TreeGrafter"/>
</dbReference>
<proteinExistence type="predicted"/>
<dbReference type="InterPro" id="IPR011936">
    <property type="entry name" value="Myxo_disulph_rpt"/>
</dbReference>
<evidence type="ECO:0000256" key="2">
    <source>
        <dbReference type="ARBA" id="ARBA00022737"/>
    </source>
</evidence>
<evidence type="ECO:0000313" key="5">
    <source>
        <dbReference type="Proteomes" id="UP000228635"/>
    </source>
</evidence>
<organism evidence="4 5">
    <name type="scientific">Candidatus Harrisonbacteria bacterium CG10_big_fil_rev_8_21_14_0_10_42_17</name>
    <dbReference type="NCBI Taxonomy" id="1974584"/>
    <lineage>
        <taxon>Bacteria</taxon>
        <taxon>Candidatus Harrisoniibacteriota</taxon>
    </lineage>
</organism>
<reference evidence="5" key="1">
    <citation type="submission" date="2017-09" db="EMBL/GenBank/DDBJ databases">
        <title>Depth-based differentiation of microbial function through sediment-hosted aquifers and enrichment of novel symbionts in the deep terrestrial subsurface.</title>
        <authorList>
            <person name="Probst A.J."/>
            <person name="Ladd B."/>
            <person name="Jarett J.K."/>
            <person name="Geller-Mcgrath D.E."/>
            <person name="Sieber C.M.K."/>
            <person name="Emerson J.B."/>
            <person name="Anantharaman K."/>
            <person name="Thomas B.C."/>
            <person name="Malmstrom R."/>
            <person name="Stieglmeier M."/>
            <person name="Klingl A."/>
            <person name="Woyke T."/>
            <person name="Ryan C.M."/>
            <person name="Banfield J.F."/>
        </authorList>
    </citation>
    <scope>NUCLEOTIDE SEQUENCE [LARGE SCALE GENOMIC DNA]</scope>
</reference>
<dbReference type="EMBL" id="PFBA01000035">
    <property type="protein sequence ID" value="PIT92124.1"/>
    <property type="molecule type" value="Genomic_DNA"/>
</dbReference>
<keyword evidence="2" id="KW-0677">Repeat</keyword>
<dbReference type="PANTHER" id="PTHR46130:SF3">
    <property type="entry name" value="CHROMOSOME UNDETERMINED SCAFFOLD_33, WHOLE GENOME SHOTGUN SEQUENCE"/>
    <property type="match status" value="1"/>
</dbReference>
<comment type="caution">
    <text evidence="4">The sequence shown here is derived from an EMBL/GenBank/DDBJ whole genome shotgun (WGS) entry which is preliminary data.</text>
</comment>
<dbReference type="NCBIfam" id="TIGR02232">
    <property type="entry name" value="myxo_disulf_rpt"/>
    <property type="match status" value="3"/>
</dbReference>
<evidence type="ECO:0000256" key="3">
    <source>
        <dbReference type="ARBA" id="ARBA00023157"/>
    </source>
</evidence>
<evidence type="ECO:0000313" key="4">
    <source>
        <dbReference type="EMBL" id="PIT92124.1"/>
    </source>
</evidence>
<dbReference type="GO" id="GO:0007166">
    <property type="term" value="P:cell surface receptor signaling pathway"/>
    <property type="evidence" value="ECO:0007669"/>
    <property type="project" value="TreeGrafter"/>
</dbReference>
<name>A0A2M6WHC4_9BACT</name>
<dbReference type="AlphaFoldDB" id="A0A2M6WHC4"/>
<evidence type="ECO:0000256" key="1">
    <source>
        <dbReference type="ARBA" id="ARBA00022729"/>
    </source>
</evidence>
<dbReference type="PANTHER" id="PTHR46130">
    <property type="entry name" value="LAMGL DOMAIN-CONTAINING PROTEIN"/>
    <property type="match status" value="1"/>
</dbReference>
<sequence>MLIAVAFGAIALWNNIKLEYIQESQASTVESLNGYTWSANVGYIRFNNCSDPTNPASCSTPIDYGVNLRPTSQDLMIEGYAWSPSIGFIRFGGLGCPFGISNLNGNGGCNARLVSSGSNYQGRGWARACSVYSNGCSGSLKSTNQRGGWNGWISLSCDNFNSPDDCVTRGVNYGITYNSGTKTISGYAWAGEVGSPINWIRFRNGGIPYGVQDGAGSPPMCNNNGTCDPGELITCGDCSCNNNTICEPPRENGAVCGDCLLTCGNTTCDVGEDAMTCPADCSAPTCGDGVINQPGEQCDDGNLISGDDCTNACLNPFCGDTIIHNQGSGTETCDDGNTTSGDGCDMMCQLEPQQMCGNGIVEPPEQCDDGNTANGDGCTATCFDELQISCNAVPSRTFVDRDVVWIGSIEHASRSPYRVEWTFDGLNPPSNKEIQGGLDYPADFPYQAAPRRYSISGNYMATLNIRDGNGGNQQSVTTTCDVDILSKRHEDVPEEQQ</sequence>
<keyword evidence="1" id="KW-0732">Signal</keyword>
<protein>
    <recommendedName>
        <fullName evidence="6">PKD domain-containing protein</fullName>
    </recommendedName>
</protein>